<accession>A0ABT0BBK7</accession>
<evidence type="ECO:0000256" key="5">
    <source>
        <dbReference type="ARBA" id="ARBA00022989"/>
    </source>
</evidence>
<sequence length="404" mass="43608">MTFSMRLRLSLMMFLQFFVWGAWWVPFGSYLAKIGLDTWIGTMFSAQGLAAILSPLFVGAIADRYLSAHILTGILQLLGAAALTGLSLAGANPAIVFLFTLGTLMAYMPTLALVNTIAFGAMENTEREFPAIRVLGTLGWIVAGLLVGWLHAEQSTWPIRLAAGASVVYGLYCFTLPATPPGAGDAPKTLWALLGIDAIRSGDRSFWTLVACSLLLMVPLSFYYAYANAFLVAVGVQGAAGVQTIGQVSEVGFLLLLPVFLRWFGMKAVLLVGMLAWTARYILFAYGFDAQGPDYPMLLAGLALHGVCYDFFLVAGQIWVDQRFPVESRARAQSFLALVTWGVGSIVGSLLANAVFNANAAAAHGMHDWTRFWTVPALLAAIVALLFALLFQNRTATHASEKRS</sequence>
<evidence type="ECO:0000313" key="8">
    <source>
        <dbReference type="EMBL" id="MCJ2182442.1"/>
    </source>
</evidence>
<keyword evidence="5 7" id="KW-1133">Transmembrane helix</keyword>
<feature type="transmembrane region" description="Helical" evidence="7">
    <location>
        <begin position="157"/>
        <end position="178"/>
    </location>
</feature>
<keyword evidence="2" id="KW-0813">Transport</keyword>
<comment type="subcellular location">
    <subcellularLocation>
        <location evidence="1">Cell membrane</location>
        <topology evidence="1">Multi-pass membrane protein</topology>
    </subcellularLocation>
</comment>
<feature type="transmembrane region" description="Helical" evidence="7">
    <location>
        <begin position="268"/>
        <end position="286"/>
    </location>
</feature>
<feature type="transmembrane region" description="Helical" evidence="7">
    <location>
        <begin position="7"/>
        <end position="27"/>
    </location>
</feature>
<evidence type="ECO:0000256" key="6">
    <source>
        <dbReference type="ARBA" id="ARBA00023136"/>
    </source>
</evidence>
<keyword evidence="9" id="KW-1185">Reference proteome</keyword>
<dbReference type="PANTHER" id="PTHR23522">
    <property type="entry name" value="BLL5896 PROTEIN"/>
    <property type="match status" value="1"/>
</dbReference>
<feature type="transmembrane region" description="Helical" evidence="7">
    <location>
        <begin position="238"/>
        <end position="261"/>
    </location>
</feature>
<keyword evidence="4 7" id="KW-0812">Transmembrane</keyword>
<evidence type="ECO:0000256" key="1">
    <source>
        <dbReference type="ARBA" id="ARBA00004651"/>
    </source>
</evidence>
<dbReference type="SUPFAM" id="SSF103473">
    <property type="entry name" value="MFS general substrate transporter"/>
    <property type="match status" value="1"/>
</dbReference>
<evidence type="ECO:0000256" key="2">
    <source>
        <dbReference type="ARBA" id="ARBA00022448"/>
    </source>
</evidence>
<evidence type="ECO:0000256" key="7">
    <source>
        <dbReference type="SAM" id="Phobius"/>
    </source>
</evidence>
<gene>
    <name evidence="8" type="ORF">MTR62_06975</name>
</gene>
<keyword evidence="3" id="KW-1003">Cell membrane</keyword>
<protein>
    <submittedName>
        <fullName evidence="8">MFS transporter</fullName>
    </submittedName>
</protein>
<dbReference type="InterPro" id="IPR036259">
    <property type="entry name" value="MFS_trans_sf"/>
</dbReference>
<feature type="transmembrane region" description="Helical" evidence="7">
    <location>
        <begin position="332"/>
        <end position="352"/>
    </location>
</feature>
<proteinExistence type="predicted"/>
<dbReference type="Proteomes" id="UP001162881">
    <property type="component" value="Unassembled WGS sequence"/>
</dbReference>
<evidence type="ECO:0000313" key="9">
    <source>
        <dbReference type="Proteomes" id="UP001162881"/>
    </source>
</evidence>
<comment type="caution">
    <text evidence="8">The sequence shown here is derived from an EMBL/GenBank/DDBJ whole genome shotgun (WGS) entry which is preliminary data.</text>
</comment>
<dbReference type="InterPro" id="IPR004740">
    <property type="entry name" value="Nuc_H_symport"/>
</dbReference>
<keyword evidence="6 7" id="KW-0472">Membrane</keyword>
<feature type="transmembrane region" description="Helical" evidence="7">
    <location>
        <begin position="372"/>
        <end position="391"/>
    </location>
</feature>
<feature type="transmembrane region" description="Helical" evidence="7">
    <location>
        <begin position="131"/>
        <end position="151"/>
    </location>
</feature>
<dbReference type="RefSeq" id="WP_244018377.1">
    <property type="nucleotide sequence ID" value="NZ_JALHLF010000017.1"/>
</dbReference>
<name>A0ABT0BBK7_9SPHN</name>
<dbReference type="Pfam" id="PF03825">
    <property type="entry name" value="Nuc_H_symport"/>
    <property type="match status" value="1"/>
</dbReference>
<evidence type="ECO:0000256" key="3">
    <source>
        <dbReference type="ARBA" id="ARBA00022475"/>
    </source>
</evidence>
<dbReference type="EMBL" id="JALHLF010000017">
    <property type="protein sequence ID" value="MCJ2182442.1"/>
    <property type="molecule type" value="Genomic_DNA"/>
</dbReference>
<feature type="transmembrane region" description="Helical" evidence="7">
    <location>
        <begin position="70"/>
        <end position="89"/>
    </location>
</feature>
<dbReference type="PANTHER" id="PTHR23522:SF4">
    <property type="entry name" value="NUCLEOSIDE PERMEASE NUPG-RELATED"/>
    <property type="match status" value="1"/>
</dbReference>
<feature type="transmembrane region" description="Helical" evidence="7">
    <location>
        <begin position="39"/>
        <end position="58"/>
    </location>
</feature>
<feature type="transmembrane region" description="Helical" evidence="7">
    <location>
        <begin position="298"/>
        <end position="320"/>
    </location>
</feature>
<evidence type="ECO:0000256" key="4">
    <source>
        <dbReference type="ARBA" id="ARBA00022692"/>
    </source>
</evidence>
<feature type="transmembrane region" description="Helical" evidence="7">
    <location>
        <begin position="206"/>
        <end position="226"/>
    </location>
</feature>
<dbReference type="Gene3D" id="1.20.1250.20">
    <property type="entry name" value="MFS general substrate transporter like domains"/>
    <property type="match status" value="2"/>
</dbReference>
<reference evidence="8" key="1">
    <citation type="submission" date="2022-03" db="EMBL/GenBank/DDBJ databases">
        <title>Identification of a novel bacterium isolated from mangrove sediments.</title>
        <authorList>
            <person name="Pan X."/>
        </authorList>
    </citation>
    <scope>NUCLEOTIDE SEQUENCE</scope>
    <source>
        <strain evidence="8">B1949</strain>
    </source>
</reference>
<organism evidence="8 9">
    <name type="scientific">Novosphingobium organovorum</name>
    <dbReference type="NCBI Taxonomy" id="2930092"/>
    <lineage>
        <taxon>Bacteria</taxon>
        <taxon>Pseudomonadati</taxon>
        <taxon>Pseudomonadota</taxon>
        <taxon>Alphaproteobacteria</taxon>
        <taxon>Sphingomonadales</taxon>
        <taxon>Sphingomonadaceae</taxon>
        <taxon>Novosphingobium</taxon>
    </lineage>
</organism>
<feature type="transmembrane region" description="Helical" evidence="7">
    <location>
        <begin position="95"/>
        <end position="119"/>
    </location>
</feature>